<sequence length="85" mass="10059">MEQLKADMVWISSLHSKIWQFHLKYSTLCKLFRNVNNSNYYFLDSSFSKHHSLALIKELNFENSCREAPYASARSWIHLIEAGMM</sequence>
<name>A0ABR2GYL1_9EUKA</name>
<evidence type="ECO:0000313" key="2">
    <source>
        <dbReference type="Proteomes" id="UP001470230"/>
    </source>
</evidence>
<dbReference type="Proteomes" id="UP001470230">
    <property type="component" value="Unassembled WGS sequence"/>
</dbReference>
<accession>A0ABR2GYL1</accession>
<dbReference type="EMBL" id="JAPFFF010000056">
    <property type="protein sequence ID" value="KAK8838325.1"/>
    <property type="molecule type" value="Genomic_DNA"/>
</dbReference>
<keyword evidence="2" id="KW-1185">Reference proteome</keyword>
<proteinExistence type="predicted"/>
<evidence type="ECO:0000313" key="1">
    <source>
        <dbReference type="EMBL" id="KAK8838325.1"/>
    </source>
</evidence>
<reference evidence="1 2" key="1">
    <citation type="submission" date="2024-04" db="EMBL/GenBank/DDBJ databases">
        <title>Tritrichomonas musculus Genome.</title>
        <authorList>
            <person name="Alves-Ferreira E."/>
            <person name="Grigg M."/>
            <person name="Lorenzi H."/>
            <person name="Galac M."/>
        </authorList>
    </citation>
    <scope>NUCLEOTIDE SEQUENCE [LARGE SCALE GENOMIC DNA]</scope>
    <source>
        <strain evidence="1 2">EAF2021</strain>
    </source>
</reference>
<comment type="caution">
    <text evidence="1">The sequence shown here is derived from an EMBL/GenBank/DDBJ whole genome shotgun (WGS) entry which is preliminary data.</text>
</comment>
<protein>
    <submittedName>
        <fullName evidence="1">Uncharacterized protein</fullName>
    </submittedName>
</protein>
<organism evidence="1 2">
    <name type="scientific">Tritrichomonas musculus</name>
    <dbReference type="NCBI Taxonomy" id="1915356"/>
    <lineage>
        <taxon>Eukaryota</taxon>
        <taxon>Metamonada</taxon>
        <taxon>Parabasalia</taxon>
        <taxon>Tritrichomonadida</taxon>
        <taxon>Tritrichomonadidae</taxon>
        <taxon>Tritrichomonas</taxon>
    </lineage>
</organism>
<gene>
    <name evidence="1" type="ORF">M9Y10_035748</name>
</gene>